<dbReference type="InterPro" id="IPR058031">
    <property type="entry name" value="AAA_lid_NorR"/>
</dbReference>
<evidence type="ECO:0000256" key="9">
    <source>
        <dbReference type="ARBA" id="ARBA00023159"/>
    </source>
</evidence>
<dbReference type="PANTHER" id="PTHR32071:SF77">
    <property type="entry name" value="TRANSCRIPTIONAL REGULATORY PROTEIN"/>
    <property type="match status" value="1"/>
</dbReference>
<dbReference type="SUPFAM" id="SSF55781">
    <property type="entry name" value="GAF domain-like"/>
    <property type="match status" value="1"/>
</dbReference>
<protein>
    <recommendedName>
        <fullName evidence="3">Nif-specific regulatory protein</fullName>
    </recommendedName>
</protein>
<dbReference type="InterPro" id="IPR029016">
    <property type="entry name" value="GAF-like_dom_sf"/>
</dbReference>
<dbReference type="PROSITE" id="PS00675">
    <property type="entry name" value="SIGMA54_INTERACT_1"/>
    <property type="match status" value="1"/>
</dbReference>
<accession>A0AAD3RTZ6</accession>
<dbReference type="Gene3D" id="3.30.450.40">
    <property type="match status" value="1"/>
</dbReference>
<dbReference type="InterPro" id="IPR009057">
    <property type="entry name" value="Homeodomain-like_sf"/>
</dbReference>
<dbReference type="InterPro" id="IPR027417">
    <property type="entry name" value="P-loop_NTPase"/>
</dbReference>
<dbReference type="PRINTS" id="PR01590">
    <property type="entry name" value="HTHFIS"/>
</dbReference>
<evidence type="ECO:0000256" key="7">
    <source>
        <dbReference type="ARBA" id="ARBA00023015"/>
    </source>
</evidence>
<keyword evidence="9" id="KW-0010">Activator</keyword>
<dbReference type="Pfam" id="PF02954">
    <property type="entry name" value="HTH_8"/>
    <property type="match status" value="1"/>
</dbReference>
<dbReference type="Gene3D" id="1.10.8.60">
    <property type="match status" value="1"/>
</dbReference>
<comment type="subunit">
    <text evidence="2">Interacts with sigma-54.</text>
</comment>
<organism evidence="12 13">
    <name type="scientific">Paracoccus kondratievae</name>
    <dbReference type="NCBI Taxonomy" id="135740"/>
    <lineage>
        <taxon>Bacteria</taxon>
        <taxon>Pseudomonadati</taxon>
        <taxon>Pseudomonadota</taxon>
        <taxon>Alphaproteobacteria</taxon>
        <taxon>Rhodobacterales</taxon>
        <taxon>Paracoccaceae</taxon>
        <taxon>Paracoccus</taxon>
    </lineage>
</organism>
<comment type="caution">
    <text evidence="12">The sequence shown here is derived from an EMBL/GenBank/DDBJ whole genome shotgun (WGS) entry which is preliminary data.</text>
</comment>
<gene>
    <name evidence="12" type="primary">acoR</name>
    <name evidence="12" type="ORF">GCM10017635_18230</name>
</gene>
<keyword evidence="13" id="KW-1185">Reference proteome</keyword>
<dbReference type="PROSITE" id="PS50045">
    <property type="entry name" value="SIGMA54_INTERACT_4"/>
    <property type="match status" value="1"/>
</dbReference>
<dbReference type="SUPFAM" id="SSF52540">
    <property type="entry name" value="P-loop containing nucleoside triphosphate hydrolases"/>
    <property type="match status" value="1"/>
</dbReference>
<dbReference type="Gene3D" id="1.10.10.60">
    <property type="entry name" value="Homeodomain-like"/>
    <property type="match status" value="1"/>
</dbReference>
<dbReference type="InterPro" id="IPR003593">
    <property type="entry name" value="AAA+_ATPase"/>
</dbReference>
<evidence type="ECO:0000259" key="11">
    <source>
        <dbReference type="PROSITE" id="PS50045"/>
    </source>
</evidence>
<comment type="function">
    <text evidence="1">Required for activation of most nif operons, which are directly involved in nitrogen fixation.</text>
</comment>
<dbReference type="InterPro" id="IPR025943">
    <property type="entry name" value="Sigma_54_int_dom_ATP-bd_2"/>
</dbReference>
<name>A0AAD3RTZ6_9RHOB</name>
<dbReference type="PROSITE" id="PS00676">
    <property type="entry name" value="SIGMA54_INTERACT_2"/>
    <property type="match status" value="1"/>
</dbReference>
<evidence type="ECO:0000256" key="8">
    <source>
        <dbReference type="ARBA" id="ARBA00023125"/>
    </source>
</evidence>
<dbReference type="Pfam" id="PF25601">
    <property type="entry name" value="AAA_lid_14"/>
    <property type="match status" value="1"/>
</dbReference>
<reference evidence="12" key="2">
    <citation type="submission" date="2023-01" db="EMBL/GenBank/DDBJ databases">
        <authorList>
            <person name="Sun Q."/>
            <person name="Evtushenko L."/>
        </authorList>
    </citation>
    <scope>NUCLEOTIDE SEQUENCE</scope>
    <source>
        <strain evidence="12">VKM B-2222</strain>
    </source>
</reference>
<evidence type="ECO:0000313" key="12">
    <source>
        <dbReference type="EMBL" id="GLK64352.1"/>
    </source>
</evidence>
<dbReference type="InterPro" id="IPR025662">
    <property type="entry name" value="Sigma_54_int_dom_ATP-bd_1"/>
</dbReference>
<proteinExistence type="predicted"/>
<evidence type="ECO:0000256" key="4">
    <source>
        <dbReference type="ARBA" id="ARBA00022741"/>
    </source>
</evidence>
<dbReference type="CDD" id="cd00009">
    <property type="entry name" value="AAA"/>
    <property type="match status" value="1"/>
</dbReference>
<evidence type="ECO:0000256" key="1">
    <source>
        <dbReference type="ARBA" id="ARBA00002167"/>
    </source>
</evidence>
<dbReference type="InterPro" id="IPR003018">
    <property type="entry name" value="GAF"/>
</dbReference>
<keyword evidence="4" id="KW-0547">Nucleotide-binding</keyword>
<evidence type="ECO:0000256" key="10">
    <source>
        <dbReference type="ARBA" id="ARBA00023163"/>
    </source>
</evidence>
<evidence type="ECO:0000256" key="5">
    <source>
        <dbReference type="ARBA" id="ARBA00022840"/>
    </source>
</evidence>
<keyword evidence="7" id="KW-0805">Transcription regulation</keyword>
<evidence type="ECO:0000256" key="2">
    <source>
        <dbReference type="ARBA" id="ARBA00011135"/>
    </source>
</evidence>
<evidence type="ECO:0000313" key="13">
    <source>
        <dbReference type="Proteomes" id="UP001143349"/>
    </source>
</evidence>
<dbReference type="FunFam" id="3.40.50.300:FF:000006">
    <property type="entry name" value="DNA-binding transcriptional regulator NtrC"/>
    <property type="match status" value="1"/>
</dbReference>
<dbReference type="Gene3D" id="3.40.50.300">
    <property type="entry name" value="P-loop containing nucleotide triphosphate hydrolases"/>
    <property type="match status" value="1"/>
</dbReference>
<keyword evidence="6" id="KW-0902">Two-component regulatory system</keyword>
<dbReference type="Pfam" id="PF00158">
    <property type="entry name" value="Sigma54_activat"/>
    <property type="match status" value="1"/>
</dbReference>
<dbReference type="InterPro" id="IPR002197">
    <property type="entry name" value="HTH_Fis"/>
</dbReference>
<dbReference type="GO" id="GO:0005524">
    <property type="term" value="F:ATP binding"/>
    <property type="evidence" value="ECO:0007669"/>
    <property type="project" value="UniProtKB-KW"/>
</dbReference>
<evidence type="ECO:0000256" key="6">
    <source>
        <dbReference type="ARBA" id="ARBA00023012"/>
    </source>
</evidence>
<dbReference type="GO" id="GO:0000160">
    <property type="term" value="P:phosphorelay signal transduction system"/>
    <property type="evidence" value="ECO:0007669"/>
    <property type="project" value="UniProtKB-KW"/>
</dbReference>
<dbReference type="GO" id="GO:0006355">
    <property type="term" value="P:regulation of DNA-templated transcription"/>
    <property type="evidence" value="ECO:0007669"/>
    <property type="project" value="InterPro"/>
</dbReference>
<evidence type="ECO:0000256" key="3">
    <source>
        <dbReference type="ARBA" id="ARBA00015308"/>
    </source>
</evidence>
<sequence length="623" mass="68045">MRAMPDTGTHVLEVIRVAEGAPSPRRDADVLASWRRCVNEHQLDPSRQIGPRIVTEQELRLHRQESEELLCMARHGMEDLYRRVNAMGYVLLLSNARGVTVDAIGDAELDRDLRHAGLITGSEWHERHVGTNGVGACLATGRAITVHRTDHFDLALTPLSCTAVPVHDTQGKLIGVLDLSHLSAPQDKMSQALTLEVMKSCARRIEMANLVRRHRGDWILRLNPSPEFLDVDPMAAVAISAEGRISGMTQNAQELLAHQGSDMLIGRRFSDIFAHDLDDLPKLSRAMAPVDGALEMQSGGLIFARAVPPSARPQRAAEPRLPAPLAAVHGGDPAMQRLAERAAKVVDRQISIILRGETGTGKEFIARAMHASSRRRGTFIAINCAALPEALIESELFGYAPNAFTGAHARGKKGLIREAHGGTLFLDEIGDMPLTLQARLLRVLSEREVMPVGATRAEPVDIRVISASHRDLAALVAEGRFRQDLYYRLNGLILDIPPVRARSDREWLITRIAEATEGKPRFSPEAMARLLAHDWPGNVREIVNLCTLCAALCDGAIVGPEDLPADISHPAMTNPDARPVEGAALHRLIAECDGNISAAARLAGVDRSTIYRRMRRLGLTKGA</sequence>
<keyword evidence="8" id="KW-0238">DNA-binding</keyword>
<keyword evidence="10" id="KW-0804">Transcription</keyword>
<dbReference type="EMBL" id="BSFH01000027">
    <property type="protein sequence ID" value="GLK64352.1"/>
    <property type="molecule type" value="Genomic_DNA"/>
</dbReference>
<dbReference type="GO" id="GO:0043565">
    <property type="term" value="F:sequence-specific DNA binding"/>
    <property type="evidence" value="ECO:0007669"/>
    <property type="project" value="InterPro"/>
</dbReference>
<dbReference type="RefSeq" id="WP_271179661.1">
    <property type="nucleotide sequence ID" value="NZ_BSFH01000027.1"/>
</dbReference>
<dbReference type="SUPFAM" id="SSF46689">
    <property type="entry name" value="Homeodomain-like"/>
    <property type="match status" value="1"/>
</dbReference>
<keyword evidence="5" id="KW-0067">ATP-binding</keyword>
<dbReference type="AlphaFoldDB" id="A0AAD3RTZ6"/>
<dbReference type="Pfam" id="PF01590">
    <property type="entry name" value="GAF"/>
    <property type="match status" value="1"/>
</dbReference>
<dbReference type="InterPro" id="IPR002078">
    <property type="entry name" value="Sigma_54_int"/>
</dbReference>
<dbReference type="PANTHER" id="PTHR32071">
    <property type="entry name" value="TRANSCRIPTIONAL REGULATORY PROTEIN"/>
    <property type="match status" value="1"/>
</dbReference>
<dbReference type="SMART" id="SM00382">
    <property type="entry name" value="AAA"/>
    <property type="match status" value="1"/>
</dbReference>
<feature type="domain" description="Sigma-54 factor interaction" evidence="11">
    <location>
        <begin position="328"/>
        <end position="551"/>
    </location>
</feature>
<dbReference type="Proteomes" id="UP001143349">
    <property type="component" value="Unassembled WGS sequence"/>
</dbReference>
<reference evidence="12" key="1">
    <citation type="journal article" date="2014" name="Int. J. Syst. Evol. Microbiol.">
        <title>Complete genome sequence of Corynebacterium casei LMG S-19264T (=DSM 44701T), isolated from a smear-ripened cheese.</title>
        <authorList>
            <consortium name="US DOE Joint Genome Institute (JGI-PGF)"/>
            <person name="Walter F."/>
            <person name="Albersmeier A."/>
            <person name="Kalinowski J."/>
            <person name="Ruckert C."/>
        </authorList>
    </citation>
    <scope>NUCLEOTIDE SEQUENCE</scope>
    <source>
        <strain evidence="12">VKM B-2222</strain>
    </source>
</reference>